<evidence type="ECO:0000313" key="1">
    <source>
        <dbReference type="EMBL" id="KEH16182.1"/>
    </source>
</evidence>
<gene>
    <name evidence="1" type="ORF">MTR_0287s0070</name>
</gene>
<dbReference type="HOGENOM" id="CLU_1379965_0_0_1"/>
<evidence type="ECO:0000313" key="2">
    <source>
        <dbReference type="EnsemblPlants" id="KEH16182"/>
    </source>
</evidence>
<reference evidence="1 3" key="2">
    <citation type="journal article" date="2014" name="BMC Genomics">
        <title>An improved genome release (version Mt4.0) for the model legume Medicago truncatula.</title>
        <authorList>
            <person name="Tang H."/>
            <person name="Krishnakumar V."/>
            <person name="Bidwell S."/>
            <person name="Rosen B."/>
            <person name="Chan A."/>
            <person name="Zhou S."/>
            <person name="Gentzbittel L."/>
            <person name="Childs K.L."/>
            <person name="Yandell M."/>
            <person name="Gundlach H."/>
            <person name="Mayer K.F."/>
            <person name="Schwartz D.C."/>
            <person name="Town C.D."/>
        </authorList>
    </citation>
    <scope>GENOME REANNOTATION</scope>
    <source>
        <strain evidence="1">A17</strain>
        <strain evidence="2 3">cv. Jemalong A17</strain>
    </source>
</reference>
<keyword evidence="3" id="KW-1185">Reference proteome</keyword>
<name>A0A072TFM4_MEDTR</name>
<dbReference type="PaxDb" id="3880-AES77602"/>
<dbReference type="AlphaFoldDB" id="A0A072TFM4"/>
<reference evidence="2" key="3">
    <citation type="submission" date="2015-06" db="UniProtKB">
        <authorList>
            <consortium name="EnsemblPlants"/>
        </authorList>
    </citation>
    <scope>IDENTIFICATION</scope>
    <source>
        <strain evidence="2">cv. Jemalong A17</strain>
    </source>
</reference>
<proteinExistence type="predicted"/>
<protein>
    <submittedName>
        <fullName evidence="1 2">Uncharacterized protein</fullName>
    </submittedName>
</protein>
<organism evidence="1 3">
    <name type="scientific">Medicago truncatula</name>
    <name type="common">Barrel medic</name>
    <name type="synonym">Medicago tribuloides</name>
    <dbReference type="NCBI Taxonomy" id="3880"/>
    <lineage>
        <taxon>Eukaryota</taxon>
        <taxon>Viridiplantae</taxon>
        <taxon>Streptophyta</taxon>
        <taxon>Embryophyta</taxon>
        <taxon>Tracheophyta</taxon>
        <taxon>Spermatophyta</taxon>
        <taxon>Magnoliopsida</taxon>
        <taxon>eudicotyledons</taxon>
        <taxon>Gunneridae</taxon>
        <taxon>Pentapetalae</taxon>
        <taxon>rosids</taxon>
        <taxon>fabids</taxon>
        <taxon>Fabales</taxon>
        <taxon>Fabaceae</taxon>
        <taxon>Papilionoideae</taxon>
        <taxon>50 kb inversion clade</taxon>
        <taxon>NPAAA clade</taxon>
        <taxon>Hologalegina</taxon>
        <taxon>IRL clade</taxon>
        <taxon>Trifolieae</taxon>
        <taxon>Medicago</taxon>
    </lineage>
</organism>
<dbReference type="EnsemblPlants" id="KEH16182">
    <property type="protein sequence ID" value="KEH16182"/>
    <property type="gene ID" value="MTR_0287s0070"/>
</dbReference>
<sequence length="198" mass="23043">MAYTVYSATLEYATASKTDTYTFQSKYLVVKFIGSLEHQKGLTCISSNWLNSTLDRIVFVRYPPPNKRENMLLYLKENFPVFVHWQTYLATVYYQTDNLRDALLYTAHYTSPNEVKSKLIPKTTTNIKNIVVNESFFDLSAAIKVLTVMEQFMIIRPLIVSILQSIDMFRERYRSQLQARPKGWLPGGDFHFGFDVMC</sequence>
<accession>A0A072TFM4</accession>
<dbReference type="Proteomes" id="UP000002051">
    <property type="component" value="Unassembled WGS sequence"/>
</dbReference>
<dbReference type="EMBL" id="KL403012">
    <property type="protein sequence ID" value="KEH16182.1"/>
    <property type="molecule type" value="Genomic_DNA"/>
</dbReference>
<reference evidence="1 3" key="1">
    <citation type="journal article" date="2011" name="Nature">
        <title>The Medicago genome provides insight into the evolution of rhizobial symbioses.</title>
        <authorList>
            <person name="Young N.D."/>
            <person name="Debelle F."/>
            <person name="Oldroyd G.E."/>
            <person name="Geurts R."/>
            <person name="Cannon S.B."/>
            <person name="Udvardi M.K."/>
            <person name="Benedito V.A."/>
            <person name="Mayer K.F."/>
            <person name="Gouzy J."/>
            <person name="Schoof H."/>
            <person name="Van de Peer Y."/>
            <person name="Proost S."/>
            <person name="Cook D.R."/>
            <person name="Meyers B.C."/>
            <person name="Spannagl M."/>
            <person name="Cheung F."/>
            <person name="De Mita S."/>
            <person name="Krishnakumar V."/>
            <person name="Gundlach H."/>
            <person name="Zhou S."/>
            <person name="Mudge J."/>
            <person name="Bharti A.K."/>
            <person name="Murray J.D."/>
            <person name="Naoumkina M.A."/>
            <person name="Rosen B."/>
            <person name="Silverstein K.A."/>
            <person name="Tang H."/>
            <person name="Rombauts S."/>
            <person name="Zhao P.X."/>
            <person name="Zhou P."/>
            <person name="Barbe V."/>
            <person name="Bardou P."/>
            <person name="Bechner M."/>
            <person name="Bellec A."/>
            <person name="Berger A."/>
            <person name="Berges H."/>
            <person name="Bidwell S."/>
            <person name="Bisseling T."/>
            <person name="Choisne N."/>
            <person name="Couloux A."/>
            <person name="Denny R."/>
            <person name="Deshpande S."/>
            <person name="Dai X."/>
            <person name="Doyle J.J."/>
            <person name="Dudez A.M."/>
            <person name="Farmer A.D."/>
            <person name="Fouteau S."/>
            <person name="Franken C."/>
            <person name="Gibelin C."/>
            <person name="Gish J."/>
            <person name="Goldstein S."/>
            <person name="Gonzalez A.J."/>
            <person name="Green P.J."/>
            <person name="Hallab A."/>
            <person name="Hartog M."/>
            <person name="Hua A."/>
            <person name="Humphray S.J."/>
            <person name="Jeong D.H."/>
            <person name="Jing Y."/>
            <person name="Jocker A."/>
            <person name="Kenton S.M."/>
            <person name="Kim D.J."/>
            <person name="Klee K."/>
            <person name="Lai H."/>
            <person name="Lang C."/>
            <person name="Lin S."/>
            <person name="Macmil S.L."/>
            <person name="Magdelenat G."/>
            <person name="Matthews L."/>
            <person name="McCorrison J."/>
            <person name="Monaghan E.L."/>
            <person name="Mun J.H."/>
            <person name="Najar F.Z."/>
            <person name="Nicholson C."/>
            <person name="Noirot C."/>
            <person name="O'Bleness M."/>
            <person name="Paule C.R."/>
            <person name="Poulain J."/>
            <person name="Prion F."/>
            <person name="Qin B."/>
            <person name="Qu C."/>
            <person name="Retzel E.F."/>
            <person name="Riddle C."/>
            <person name="Sallet E."/>
            <person name="Samain S."/>
            <person name="Samson N."/>
            <person name="Sanders I."/>
            <person name="Saurat O."/>
            <person name="Scarpelli C."/>
            <person name="Schiex T."/>
            <person name="Segurens B."/>
            <person name="Severin A.J."/>
            <person name="Sherrier D.J."/>
            <person name="Shi R."/>
            <person name="Sims S."/>
            <person name="Singer S.R."/>
            <person name="Sinharoy S."/>
            <person name="Sterck L."/>
            <person name="Viollet A."/>
            <person name="Wang B.B."/>
            <person name="Wang K."/>
            <person name="Wang M."/>
            <person name="Wang X."/>
            <person name="Warfsmann J."/>
            <person name="Weissenbach J."/>
            <person name="White D.D."/>
            <person name="White J.D."/>
            <person name="Wiley G.B."/>
            <person name="Wincker P."/>
            <person name="Xing Y."/>
            <person name="Yang L."/>
            <person name="Yao Z."/>
            <person name="Ying F."/>
            <person name="Zhai J."/>
            <person name="Zhou L."/>
            <person name="Zuber A."/>
            <person name="Denarie J."/>
            <person name="Dixon R.A."/>
            <person name="May G.D."/>
            <person name="Schwartz D.C."/>
            <person name="Rogers J."/>
            <person name="Quetier F."/>
            <person name="Town C.D."/>
            <person name="Roe B.A."/>
        </authorList>
    </citation>
    <scope>NUCLEOTIDE SEQUENCE [LARGE SCALE GENOMIC DNA]</scope>
    <source>
        <strain evidence="1">A17</strain>
        <strain evidence="2 3">cv. Jemalong A17</strain>
    </source>
</reference>
<evidence type="ECO:0000313" key="3">
    <source>
        <dbReference type="Proteomes" id="UP000002051"/>
    </source>
</evidence>